<feature type="compositionally biased region" description="Low complexity" evidence="3">
    <location>
        <begin position="1206"/>
        <end position="1221"/>
    </location>
</feature>
<feature type="compositionally biased region" description="Basic and acidic residues" evidence="3">
    <location>
        <begin position="288"/>
        <end position="301"/>
    </location>
</feature>
<keyword evidence="1" id="KW-0677">Repeat</keyword>
<evidence type="ECO:0000313" key="5">
    <source>
        <dbReference type="Proteomes" id="UP000051952"/>
    </source>
</evidence>
<dbReference type="InterPro" id="IPR002110">
    <property type="entry name" value="Ankyrin_rpt"/>
</dbReference>
<feature type="region of interest" description="Disordered" evidence="3">
    <location>
        <begin position="809"/>
        <end position="848"/>
    </location>
</feature>
<evidence type="ECO:0000256" key="1">
    <source>
        <dbReference type="ARBA" id="ARBA00022737"/>
    </source>
</evidence>
<feature type="region of interest" description="Disordered" evidence="3">
    <location>
        <begin position="175"/>
        <end position="427"/>
    </location>
</feature>
<reference evidence="5" key="1">
    <citation type="submission" date="2015-09" db="EMBL/GenBank/DDBJ databases">
        <authorList>
            <consortium name="Pathogen Informatics"/>
        </authorList>
    </citation>
    <scope>NUCLEOTIDE SEQUENCE [LARGE SCALE GENOMIC DNA]</scope>
    <source>
        <strain evidence="5">Lake Konstanz</strain>
    </source>
</reference>
<dbReference type="Pfam" id="PF12796">
    <property type="entry name" value="Ank_2"/>
    <property type="match status" value="2"/>
</dbReference>
<dbReference type="SMART" id="SM00248">
    <property type="entry name" value="ANK"/>
    <property type="match status" value="4"/>
</dbReference>
<feature type="region of interest" description="Disordered" evidence="3">
    <location>
        <begin position="1206"/>
        <end position="1234"/>
    </location>
</feature>
<organism evidence="4 5">
    <name type="scientific">Bodo saltans</name>
    <name type="common">Flagellated protozoan</name>
    <dbReference type="NCBI Taxonomy" id="75058"/>
    <lineage>
        <taxon>Eukaryota</taxon>
        <taxon>Discoba</taxon>
        <taxon>Euglenozoa</taxon>
        <taxon>Kinetoplastea</taxon>
        <taxon>Metakinetoplastina</taxon>
        <taxon>Eubodonida</taxon>
        <taxon>Bodonidae</taxon>
        <taxon>Bodo</taxon>
    </lineage>
</organism>
<evidence type="ECO:0000256" key="2">
    <source>
        <dbReference type="ARBA" id="ARBA00023043"/>
    </source>
</evidence>
<gene>
    <name evidence="4" type="ORF">BSAL_35055</name>
</gene>
<feature type="compositionally biased region" description="Low complexity" evidence="3">
    <location>
        <begin position="177"/>
        <end position="191"/>
    </location>
</feature>
<feature type="compositionally biased region" description="Polar residues" evidence="3">
    <location>
        <begin position="82"/>
        <end position="95"/>
    </location>
</feature>
<sequence>MSFDVSHSPQPPVSDPTSNPRTGSGGPTTRRRTKRVSSAEYSDRSSGEFSRQQQGESITTQDASGTTPDATNSPTRARRTNRLVNDSLTSPNSDLDVSRTMRPDEARAATKKLGMDDDEVLAVDTASPVSGPKSRARRGRTGGNRSPQAETTPQAEPISIISGDVEKQLVVNSIPLSTVPTTTNSNTSSSVHTGEEVLSSSIDAPVVANYSRRRRHPQQLDSGSAVATEEVTHHVTAPSGSTSGADANAEVMEYQIEDPVATRRVRRTSSNSNVARSRSGSGSSTTPQHHDASSPVPEHHTTVLVAHTPQKVATNEKEHRSGRQDLSSISTTQSTAAVPEQQSARTPTPPESNRSLDSHRTTAVGTRQQRTIGDGDSGSTTYSTIHPLAPPPQQEDDAFMQRQRSYRQSGSQNTTPTTTKAYNIQQSLATPQIQDEYSTTSTVRRILGNSPSTFEQPIQRVVQSSSSTNHQQQPQGAADGGYTTNTTTTSSTTTPDNSPRSTAKRTIISTSPQQGSSYELRQLVSSTPSHQKDSTSHSTATSHSSPEHYGTIKRTLSTSPPTGVPAPPPITIQQQQQLDAHAHGGGGSSSYATATTGQLQRRASMSPESSERTVVQRTTRTSNHSPQPAAPSATSIVTTTTTHGKSTKAGGKKKKGEEDDDDIELSSCSSSGSSDEEESVGRRQQRSGSTFGESTSSAAASPNNMTRRRSTVTQNLLAHAQGEQRKLLAIDGTEIVAPLSTNTSTSRNSVDRERIQAQVHSSASSGTGAIATYQMMMPRSLSNASNSVTSYITQPIKRQSIADIRRALSFAPSPNSNSENQQGGGRDGEGTPPQRSPSGSVSLPGGISGLGGVEEAKLGNAKVRKFVTEIRDAMVTFRKDSGIGPSDSKKSMGDASFDEIRQAREILEYTKRTATGELMVSARSGPITVESTDIKKTVIQLFDDLVKEGDRRGNMEVIRAMVTCIHSIDFASIIIVRQLHVAVCAEGFPLYLDVFLSMAKVRDALTLSQITQMLQMATGHPVYRIGLLTSLFRHVPNSPAGEKHIKDIRHLFHEAFEQAVSLSKAGLMEDRTQRTELMQEAIKLEDIVNFSTKDGGDKQTIFSRAAREGDVELVTLLLNNNLIEDVNRVQPDGTNALQQAAARGHLKVVEVLVRLSNIAPSLAYQYPGRGTALDLAMNSKNKNGLLIQMIKDRAIELRVLVISPEASPSASPTARSSSPAPMERRQSKANFARKKSIAMGAEQEEELEVINGVVDGTNVMKVLLTSLKPLYEQMQYEMSFEPQGEELRKVGLIKNDLHKAKEATTMKLSKLEPEAQIDLRKEEVRADVLDLMDKLVEETSKMAGNLSLFELLVKRLNKTFDLLVIATDHRWFLTAAANGSVEYITALMELEGAQEHNLEGFTTKEMFEAAAASTIYRIDSILHLFSFHEKLNLEYFEAILRPIWHQILEDICAVSRARPQELRSNRMQLIKYMLSHPMVAANVEKQGDDRHSIFSRACAEGDAPLVYYLLAPQGGPDGTGYVKQPNVIAADSMTPLMHAAFNGHKNVVDVFVQLASTRKEGIEMLKFKLQMQGGNAADVATRRKHKDVVDVLKKAGIAPLAQEQKA</sequence>
<feature type="compositionally biased region" description="Polar residues" evidence="3">
    <location>
        <begin position="47"/>
        <end position="75"/>
    </location>
</feature>
<feature type="compositionally biased region" description="Low complexity" evidence="3">
    <location>
        <begin position="401"/>
        <end position="412"/>
    </location>
</feature>
<feature type="compositionally biased region" description="Polar residues" evidence="3">
    <location>
        <begin position="460"/>
        <end position="475"/>
    </location>
</feature>
<feature type="region of interest" description="Disordered" evidence="3">
    <location>
        <begin position="460"/>
        <end position="711"/>
    </location>
</feature>
<feature type="compositionally biased region" description="Polar residues" evidence="3">
    <location>
        <begin position="598"/>
        <end position="637"/>
    </location>
</feature>
<dbReference type="InterPro" id="IPR036770">
    <property type="entry name" value="Ankyrin_rpt-contain_sf"/>
</dbReference>
<feature type="compositionally biased region" description="Low complexity" evidence="3">
    <location>
        <begin position="268"/>
        <end position="286"/>
    </location>
</feature>
<feature type="compositionally biased region" description="Polar residues" evidence="3">
    <location>
        <begin position="361"/>
        <end position="384"/>
    </location>
</feature>
<keyword evidence="2" id="KW-0040">ANK repeat</keyword>
<feature type="compositionally biased region" description="Polar residues" evidence="3">
    <location>
        <begin position="686"/>
        <end position="711"/>
    </location>
</feature>
<feature type="compositionally biased region" description="Polar residues" evidence="3">
    <location>
        <begin position="812"/>
        <end position="821"/>
    </location>
</feature>
<name>A0A0S4JNW9_BODSA</name>
<dbReference type="SUPFAM" id="SSF48403">
    <property type="entry name" value="Ankyrin repeat"/>
    <property type="match status" value="1"/>
</dbReference>
<accession>A0A0S4JNW9</accession>
<dbReference type="VEuPathDB" id="TriTrypDB:BSAL_35055"/>
<dbReference type="PANTHER" id="PTHR24198">
    <property type="entry name" value="ANKYRIN REPEAT AND PROTEIN KINASE DOMAIN-CONTAINING PROTEIN"/>
    <property type="match status" value="1"/>
</dbReference>
<dbReference type="PANTHER" id="PTHR24198:SF165">
    <property type="entry name" value="ANKYRIN REPEAT-CONTAINING PROTEIN-RELATED"/>
    <property type="match status" value="1"/>
</dbReference>
<feature type="region of interest" description="Disordered" evidence="3">
    <location>
        <begin position="740"/>
        <end position="763"/>
    </location>
</feature>
<proteinExistence type="predicted"/>
<feature type="compositionally biased region" description="Basic and acidic residues" evidence="3">
    <location>
        <begin position="314"/>
        <end position="323"/>
    </location>
</feature>
<evidence type="ECO:0000256" key="3">
    <source>
        <dbReference type="SAM" id="MobiDB-lite"/>
    </source>
</evidence>
<feature type="region of interest" description="Disordered" evidence="3">
    <location>
        <begin position="1"/>
        <end position="161"/>
    </location>
</feature>
<feature type="compositionally biased region" description="Polar residues" evidence="3">
    <location>
        <begin position="413"/>
        <end position="427"/>
    </location>
</feature>
<keyword evidence="5" id="KW-1185">Reference proteome</keyword>
<protein>
    <submittedName>
        <fullName evidence="4">Ankyrin repeat protein, putative</fullName>
    </submittedName>
</protein>
<feature type="compositionally biased region" description="Polar residues" evidence="3">
    <location>
        <begin position="143"/>
        <end position="154"/>
    </location>
</feature>
<feature type="compositionally biased region" description="Low complexity" evidence="3">
    <location>
        <begin position="638"/>
        <end position="649"/>
    </location>
</feature>
<feature type="compositionally biased region" description="Polar residues" evidence="3">
    <location>
        <begin position="324"/>
        <end position="353"/>
    </location>
</feature>
<feature type="compositionally biased region" description="Low complexity" evidence="3">
    <location>
        <begin position="483"/>
        <end position="501"/>
    </location>
</feature>
<evidence type="ECO:0000313" key="4">
    <source>
        <dbReference type="EMBL" id="CUG91976.1"/>
    </source>
</evidence>
<feature type="compositionally biased region" description="Basic and acidic residues" evidence="3">
    <location>
        <begin position="96"/>
        <end position="108"/>
    </location>
</feature>
<dbReference type="Gene3D" id="1.25.40.20">
    <property type="entry name" value="Ankyrin repeat-containing domain"/>
    <property type="match status" value="2"/>
</dbReference>
<dbReference type="EMBL" id="CYKH01001988">
    <property type="protein sequence ID" value="CUG91976.1"/>
    <property type="molecule type" value="Genomic_DNA"/>
</dbReference>
<dbReference type="Proteomes" id="UP000051952">
    <property type="component" value="Unassembled WGS sequence"/>
</dbReference>
<feature type="compositionally biased region" description="Polar residues" evidence="3">
    <location>
        <begin position="507"/>
        <end position="529"/>
    </location>
</feature>